<dbReference type="Gene3D" id="3.80.10.10">
    <property type="entry name" value="Ribonuclease Inhibitor"/>
    <property type="match status" value="1"/>
</dbReference>
<feature type="compositionally biased region" description="Acidic residues" evidence="1">
    <location>
        <begin position="25"/>
        <end position="35"/>
    </location>
</feature>
<evidence type="ECO:0000256" key="1">
    <source>
        <dbReference type="SAM" id="MobiDB-lite"/>
    </source>
</evidence>
<organism evidence="2 3">
    <name type="scientific">Triparma laevis f. longispina</name>
    <dbReference type="NCBI Taxonomy" id="1714387"/>
    <lineage>
        <taxon>Eukaryota</taxon>
        <taxon>Sar</taxon>
        <taxon>Stramenopiles</taxon>
        <taxon>Ochrophyta</taxon>
        <taxon>Bolidophyceae</taxon>
        <taxon>Parmales</taxon>
        <taxon>Triparmaceae</taxon>
        <taxon>Triparma</taxon>
    </lineage>
</organism>
<dbReference type="OrthoDB" id="10641202at2759"/>
<dbReference type="InterPro" id="IPR026906">
    <property type="entry name" value="LRR_5"/>
</dbReference>
<dbReference type="AlphaFoldDB" id="A0A9W7FF27"/>
<accession>A0A9W7FF27</accession>
<protein>
    <submittedName>
        <fullName evidence="2">Uncharacterized protein</fullName>
    </submittedName>
</protein>
<dbReference type="InterPro" id="IPR032675">
    <property type="entry name" value="LRR_dom_sf"/>
</dbReference>
<dbReference type="Pfam" id="PF13306">
    <property type="entry name" value="LRR_5"/>
    <property type="match status" value="1"/>
</dbReference>
<dbReference type="Proteomes" id="UP001165122">
    <property type="component" value="Unassembled WGS sequence"/>
</dbReference>
<sequence>MSNSVSSESTKRHLNPLTSRKRGGDDEEDEDDEGIIDLPPIDSSATLTTVSTVLATTDQFMHTSQFRIHFVESVRVQTLMALRVATKGWKATTDALIDEGVRSGDGSRLDNVDLLHTNLQELGAAAFLDCKELKSMTIPDSLQTPGRTVFRYCSKLVPSNIDVNDSDAVVAHLRSKQS</sequence>
<gene>
    <name evidence="2" type="ORF">TrLO_g9307</name>
</gene>
<proteinExistence type="predicted"/>
<comment type="caution">
    <text evidence="2">The sequence shown here is derived from an EMBL/GenBank/DDBJ whole genome shotgun (WGS) entry which is preliminary data.</text>
</comment>
<dbReference type="EMBL" id="BRXW01000155">
    <property type="protein sequence ID" value="GMI10977.1"/>
    <property type="molecule type" value="Genomic_DNA"/>
</dbReference>
<keyword evidence="3" id="KW-1185">Reference proteome</keyword>
<evidence type="ECO:0000313" key="2">
    <source>
        <dbReference type="EMBL" id="GMI10977.1"/>
    </source>
</evidence>
<evidence type="ECO:0000313" key="3">
    <source>
        <dbReference type="Proteomes" id="UP001165122"/>
    </source>
</evidence>
<reference evidence="3" key="1">
    <citation type="journal article" date="2023" name="Commun. Biol.">
        <title>Genome analysis of Parmales, the sister group of diatoms, reveals the evolutionary specialization of diatoms from phago-mixotrophs to photoautotrophs.</title>
        <authorList>
            <person name="Ban H."/>
            <person name="Sato S."/>
            <person name="Yoshikawa S."/>
            <person name="Yamada K."/>
            <person name="Nakamura Y."/>
            <person name="Ichinomiya M."/>
            <person name="Sato N."/>
            <person name="Blanc-Mathieu R."/>
            <person name="Endo H."/>
            <person name="Kuwata A."/>
            <person name="Ogata H."/>
        </authorList>
    </citation>
    <scope>NUCLEOTIDE SEQUENCE [LARGE SCALE GENOMIC DNA]</scope>
    <source>
        <strain evidence="3">NIES 3700</strain>
    </source>
</reference>
<feature type="region of interest" description="Disordered" evidence="1">
    <location>
        <begin position="1"/>
        <end position="40"/>
    </location>
</feature>
<name>A0A9W7FF27_9STRA</name>